<dbReference type="AlphaFoldDB" id="A0A538SX47"/>
<name>A0A538SX47_UNCEI</name>
<dbReference type="CDD" id="cd00419">
    <property type="entry name" value="Ferrochelatase_C"/>
    <property type="match status" value="1"/>
</dbReference>
<dbReference type="HAMAP" id="MF_00323">
    <property type="entry name" value="Ferrochelatase"/>
    <property type="match status" value="1"/>
</dbReference>
<dbReference type="InterPro" id="IPR019772">
    <property type="entry name" value="Ferrochelatase_AS"/>
</dbReference>
<keyword evidence="3 6" id="KW-0456">Lyase</keyword>
<dbReference type="InterPro" id="IPR033659">
    <property type="entry name" value="Ferrochelatase_N"/>
</dbReference>
<feature type="binding site" evidence="6">
    <location>
        <position position="273"/>
    </location>
    <ligand>
        <name>Fe(2+)</name>
        <dbReference type="ChEBI" id="CHEBI:29033"/>
    </ligand>
</feature>
<dbReference type="Proteomes" id="UP000320913">
    <property type="component" value="Unassembled WGS sequence"/>
</dbReference>
<comment type="caution">
    <text evidence="8">The sequence shown here is derived from an EMBL/GenBank/DDBJ whole genome shotgun (WGS) entry which is preliminary data.</text>
</comment>
<dbReference type="SUPFAM" id="SSF53800">
    <property type="entry name" value="Chelatase"/>
    <property type="match status" value="1"/>
</dbReference>
<keyword evidence="6" id="KW-0479">Metal-binding</keyword>
<dbReference type="GO" id="GO:0006783">
    <property type="term" value="P:heme biosynthetic process"/>
    <property type="evidence" value="ECO:0007669"/>
    <property type="project" value="UniProtKB-UniRule"/>
</dbReference>
<keyword evidence="2 6" id="KW-0350">Heme biosynthesis</keyword>
<dbReference type="PANTHER" id="PTHR11108:SF1">
    <property type="entry name" value="FERROCHELATASE, MITOCHONDRIAL"/>
    <property type="match status" value="1"/>
</dbReference>
<proteinExistence type="inferred from homology"/>
<evidence type="ECO:0000313" key="8">
    <source>
        <dbReference type="EMBL" id="TMQ55922.1"/>
    </source>
</evidence>
<protein>
    <recommendedName>
        <fullName evidence="6 7">Ferrochelatase</fullName>
        <ecNumber evidence="6 7">4.98.1.1</ecNumber>
    </recommendedName>
    <alternativeName>
        <fullName evidence="6">Heme synthase</fullName>
    </alternativeName>
    <alternativeName>
        <fullName evidence="6">Protoheme ferro-lyase</fullName>
    </alternativeName>
</protein>
<dbReference type="NCBIfam" id="TIGR00109">
    <property type="entry name" value="hemH"/>
    <property type="match status" value="1"/>
</dbReference>
<comment type="catalytic activity">
    <reaction evidence="6 7">
        <text>heme b + 2 H(+) = protoporphyrin IX + Fe(2+)</text>
        <dbReference type="Rhea" id="RHEA:22584"/>
        <dbReference type="ChEBI" id="CHEBI:15378"/>
        <dbReference type="ChEBI" id="CHEBI:29033"/>
        <dbReference type="ChEBI" id="CHEBI:57306"/>
        <dbReference type="ChEBI" id="CHEBI:60344"/>
        <dbReference type="EC" id="4.98.1.1"/>
    </reaction>
</comment>
<comment type="subcellular location">
    <subcellularLocation>
        <location evidence="6 7">Cytoplasm</location>
    </subcellularLocation>
</comment>
<comment type="catalytic activity">
    <reaction evidence="5">
        <text>Fe-coproporphyrin III + 2 H(+) = coproporphyrin III + Fe(2+)</text>
        <dbReference type="Rhea" id="RHEA:49572"/>
        <dbReference type="ChEBI" id="CHEBI:15378"/>
        <dbReference type="ChEBI" id="CHEBI:29033"/>
        <dbReference type="ChEBI" id="CHEBI:68438"/>
        <dbReference type="ChEBI" id="CHEBI:131725"/>
        <dbReference type="EC" id="4.99.1.9"/>
    </reaction>
    <physiologicalReaction direction="right-to-left" evidence="5">
        <dbReference type="Rhea" id="RHEA:49574"/>
    </physiologicalReaction>
</comment>
<evidence type="ECO:0000313" key="9">
    <source>
        <dbReference type="Proteomes" id="UP000320913"/>
    </source>
</evidence>
<sequence>MKTGIVLLNLGGPDTLDAVRPFLTRLFTDREIIRLPGGRFGQAVIGRMIASKRTREVQENYRKIGGGSPIVRWTTLQGRGIAERLRARGQDVVTVMAMRYWNPTTEQALEELERAGVERLLSLTLYPHYSMATTGSSVGELERVMKRRGTRLPLERIDEWYDHPGYLDAMAHRVRVALEVHFPGKQPTLLVSAHGLPKHFIEAGDPYCEHIRITMEGVLRRLPPMPYVLGYQSRVGPVEWIGPSTDQVIRDLAREQVKDVLVLPISFVSDHVETLYEVDLLYGDRARALGITNFRRVQSLNDFPPFLDALADLVEARLRAPAARAS</sequence>
<dbReference type="GO" id="GO:0005737">
    <property type="term" value="C:cytoplasm"/>
    <property type="evidence" value="ECO:0007669"/>
    <property type="project" value="UniProtKB-SubCell"/>
</dbReference>
<dbReference type="Pfam" id="PF00762">
    <property type="entry name" value="Ferrochelatase"/>
    <property type="match status" value="1"/>
</dbReference>
<dbReference type="Gene3D" id="3.40.50.1400">
    <property type="match status" value="2"/>
</dbReference>
<dbReference type="EC" id="4.98.1.1" evidence="6 7"/>
<dbReference type="PANTHER" id="PTHR11108">
    <property type="entry name" value="FERROCHELATASE"/>
    <property type="match status" value="1"/>
</dbReference>
<comment type="pathway">
    <text evidence="6 7">Porphyrin-containing compound metabolism; protoheme biosynthesis; protoheme from protoporphyrin-IX: step 1/1.</text>
</comment>
<comment type="similarity">
    <text evidence="6 7">Belongs to the ferrochelatase family.</text>
</comment>
<organism evidence="8 9">
    <name type="scientific">Eiseniibacteriota bacterium</name>
    <dbReference type="NCBI Taxonomy" id="2212470"/>
    <lineage>
        <taxon>Bacteria</taxon>
        <taxon>Candidatus Eiseniibacteriota</taxon>
    </lineage>
</organism>
<dbReference type="CDD" id="cd03411">
    <property type="entry name" value="Ferrochelatase_N"/>
    <property type="match status" value="1"/>
</dbReference>
<reference evidence="8 9" key="1">
    <citation type="journal article" date="2019" name="Nat. Microbiol.">
        <title>Mediterranean grassland soil C-N compound turnover is dependent on rainfall and depth, and is mediated by genomically divergent microorganisms.</title>
        <authorList>
            <person name="Diamond S."/>
            <person name="Andeer P.F."/>
            <person name="Li Z."/>
            <person name="Crits-Christoph A."/>
            <person name="Burstein D."/>
            <person name="Anantharaman K."/>
            <person name="Lane K.R."/>
            <person name="Thomas B.C."/>
            <person name="Pan C."/>
            <person name="Northen T.R."/>
            <person name="Banfield J.F."/>
        </authorList>
    </citation>
    <scope>NUCLEOTIDE SEQUENCE [LARGE SCALE GENOMIC DNA]</scope>
    <source>
        <strain evidence="8">WS_5</strain>
    </source>
</reference>
<keyword evidence="6 7" id="KW-0963">Cytoplasm</keyword>
<dbReference type="UniPathway" id="UPA00252">
    <property type="reaction ID" value="UER00325"/>
</dbReference>
<dbReference type="EMBL" id="VBOV01000237">
    <property type="protein sequence ID" value="TMQ55922.1"/>
    <property type="molecule type" value="Genomic_DNA"/>
</dbReference>
<evidence type="ECO:0000256" key="1">
    <source>
        <dbReference type="ARBA" id="ARBA00023004"/>
    </source>
</evidence>
<dbReference type="PROSITE" id="PS00534">
    <property type="entry name" value="FERROCHELATASE"/>
    <property type="match status" value="1"/>
</dbReference>
<evidence type="ECO:0000256" key="2">
    <source>
        <dbReference type="ARBA" id="ARBA00023133"/>
    </source>
</evidence>
<dbReference type="GO" id="GO:0004325">
    <property type="term" value="F:ferrochelatase activity"/>
    <property type="evidence" value="ECO:0007669"/>
    <property type="project" value="UniProtKB-UniRule"/>
</dbReference>
<dbReference type="InterPro" id="IPR001015">
    <property type="entry name" value="Ferrochelatase"/>
</dbReference>
<evidence type="ECO:0000256" key="4">
    <source>
        <dbReference type="ARBA" id="ARBA00023244"/>
    </source>
</evidence>
<evidence type="ECO:0000256" key="5">
    <source>
        <dbReference type="ARBA" id="ARBA00024536"/>
    </source>
</evidence>
<evidence type="ECO:0000256" key="7">
    <source>
        <dbReference type="RuleBase" id="RU000607"/>
    </source>
</evidence>
<feature type="binding site" evidence="6">
    <location>
        <position position="194"/>
    </location>
    <ligand>
        <name>Fe(2+)</name>
        <dbReference type="ChEBI" id="CHEBI:29033"/>
    </ligand>
</feature>
<keyword evidence="1 6" id="KW-0408">Iron</keyword>
<comment type="function">
    <text evidence="6 7">Catalyzes the ferrous insertion into protoporphyrin IX.</text>
</comment>
<evidence type="ECO:0000256" key="6">
    <source>
        <dbReference type="HAMAP-Rule" id="MF_00323"/>
    </source>
</evidence>
<evidence type="ECO:0000256" key="3">
    <source>
        <dbReference type="ARBA" id="ARBA00023239"/>
    </source>
</evidence>
<dbReference type="GO" id="GO:0046872">
    <property type="term" value="F:metal ion binding"/>
    <property type="evidence" value="ECO:0007669"/>
    <property type="project" value="UniProtKB-KW"/>
</dbReference>
<accession>A0A538SX47</accession>
<dbReference type="InterPro" id="IPR033644">
    <property type="entry name" value="Ferrochelatase_C"/>
</dbReference>
<keyword evidence="4 6" id="KW-0627">Porphyrin biosynthesis</keyword>
<gene>
    <name evidence="6 8" type="primary">hemH</name>
    <name evidence="8" type="ORF">E6K75_09020</name>
</gene>